<name>A0A238LCP4_9RHOB</name>
<proteinExistence type="predicted"/>
<keyword evidence="3" id="KW-1185">Reference proteome</keyword>
<accession>A0A238LCP4</accession>
<protein>
    <submittedName>
        <fullName evidence="2">Uncharacterized protein</fullName>
    </submittedName>
</protein>
<sequence length="65" mass="7352">MTNRQVLLLIAAFIALILGSFIWFIATWSAEEEPSLSFILEEKLPPEAPDFARKIRFMTVQGGIL</sequence>
<keyword evidence="1" id="KW-0812">Transmembrane</keyword>
<evidence type="ECO:0000313" key="2">
    <source>
        <dbReference type="EMBL" id="SMY06706.1"/>
    </source>
</evidence>
<evidence type="ECO:0000256" key="1">
    <source>
        <dbReference type="SAM" id="Phobius"/>
    </source>
</evidence>
<dbReference type="EMBL" id="FXZK01000001">
    <property type="protein sequence ID" value="SMY06706.1"/>
    <property type="molecule type" value="Genomic_DNA"/>
</dbReference>
<feature type="transmembrane region" description="Helical" evidence="1">
    <location>
        <begin position="7"/>
        <end position="26"/>
    </location>
</feature>
<keyword evidence="1" id="KW-1133">Transmembrane helix</keyword>
<gene>
    <name evidence="2" type="ORF">LOM8899_00834</name>
</gene>
<reference evidence="2 3" key="1">
    <citation type="submission" date="2017-05" db="EMBL/GenBank/DDBJ databases">
        <authorList>
            <person name="Song R."/>
            <person name="Chenine A.L."/>
            <person name="Ruprecht R.M."/>
        </authorList>
    </citation>
    <scope>NUCLEOTIDE SEQUENCE [LARGE SCALE GENOMIC DNA]</scope>
    <source>
        <strain evidence="2 3">CECT 8899</strain>
    </source>
</reference>
<dbReference type="OrthoDB" id="7871412at2"/>
<keyword evidence="1" id="KW-0472">Membrane</keyword>
<evidence type="ECO:0000313" key="3">
    <source>
        <dbReference type="Proteomes" id="UP000201613"/>
    </source>
</evidence>
<dbReference type="AlphaFoldDB" id="A0A238LCP4"/>
<dbReference type="Proteomes" id="UP000201613">
    <property type="component" value="Unassembled WGS sequence"/>
</dbReference>
<organism evidence="2 3">
    <name type="scientific">Flavimaricola marinus</name>
    <dbReference type="NCBI Taxonomy" id="1819565"/>
    <lineage>
        <taxon>Bacteria</taxon>
        <taxon>Pseudomonadati</taxon>
        <taxon>Pseudomonadota</taxon>
        <taxon>Alphaproteobacteria</taxon>
        <taxon>Rhodobacterales</taxon>
        <taxon>Paracoccaceae</taxon>
        <taxon>Flavimaricola</taxon>
    </lineage>
</organism>
<dbReference type="RefSeq" id="WP_093990852.1">
    <property type="nucleotide sequence ID" value="NZ_FXZK01000001.1"/>
</dbReference>